<evidence type="ECO:0000256" key="2">
    <source>
        <dbReference type="SAM" id="Coils"/>
    </source>
</evidence>
<proteinExistence type="predicted"/>
<keyword evidence="2" id="KW-0175">Coiled coil</keyword>
<dbReference type="GO" id="GO:0019901">
    <property type="term" value="F:protein kinase binding"/>
    <property type="evidence" value="ECO:0007669"/>
    <property type="project" value="TreeGrafter"/>
</dbReference>
<feature type="coiled-coil region" evidence="2">
    <location>
        <begin position="817"/>
        <end position="851"/>
    </location>
</feature>
<dbReference type="GO" id="GO:0034045">
    <property type="term" value="C:phagophore assembly site membrane"/>
    <property type="evidence" value="ECO:0007669"/>
    <property type="project" value="TreeGrafter"/>
</dbReference>
<dbReference type="EMBL" id="GL883023">
    <property type="protein sequence ID" value="EGG16478.1"/>
    <property type="molecule type" value="Genomic_DNA"/>
</dbReference>
<feature type="coiled-coil region" evidence="2">
    <location>
        <begin position="1127"/>
        <end position="1221"/>
    </location>
</feature>
<dbReference type="OrthoDB" id="19795at2759"/>
<dbReference type="GeneID" id="14868542"/>
<evidence type="ECO:0000313" key="5">
    <source>
        <dbReference type="EMBL" id="EGG16478.1"/>
    </source>
</evidence>
<dbReference type="Gene3D" id="1.10.287.1490">
    <property type="match status" value="1"/>
</dbReference>
<dbReference type="InterPro" id="IPR040040">
    <property type="entry name" value="ATG11"/>
</dbReference>
<dbReference type="Pfam" id="PF04108">
    <property type="entry name" value="ATG17_like"/>
    <property type="match status" value="1"/>
</dbReference>
<dbReference type="GO" id="GO:0034517">
    <property type="term" value="P:ribophagy"/>
    <property type="evidence" value="ECO:0007669"/>
    <property type="project" value="TreeGrafter"/>
</dbReference>
<dbReference type="GO" id="GO:1990316">
    <property type="term" value="C:Atg1/ULK1 kinase complex"/>
    <property type="evidence" value="ECO:0007669"/>
    <property type="project" value="TreeGrafter"/>
</dbReference>
<dbReference type="RefSeq" id="XP_004354878.1">
    <property type="nucleotide sequence ID" value="XM_004354826.1"/>
</dbReference>
<keyword evidence="1" id="KW-0072">Autophagy</keyword>
<dbReference type="GO" id="GO:0060090">
    <property type="term" value="F:molecular adaptor activity"/>
    <property type="evidence" value="ECO:0007669"/>
    <property type="project" value="TreeGrafter"/>
</dbReference>
<dbReference type="KEGG" id="dfa:DFA_09016"/>
<keyword evidence="6" id="KW-1185">Reference proteome</keyword>
<dbReference type="GO" id="GO:0061709">
    <property type="term" value="P:reticulophagy"/>
    <property type="evidence" value="ECO:0007669"/>
    <property type="project" value="TreeGrafter"/>
</dbReference>
<evidence type="ECO:0000256" key="1">
    <source>
        <dbReference type="ARBA" id="ARBA00023006"/>
    </source>
</evidence>
<feature type="coiled-coil region" evidence="2">
    <location>
        <begin position="1309"/>
        <end position="1336"/>
    </location>
</feature>
<feature type="coiled-coil region" evidence="2">
    <location>
        <begin position="884"/>
        <end position="971"/>
    </location>
</feature>
<evidence type="ECO:0000313" key="6">
    <source>
        <dbReference type="Proteomes" id="UP000007797"/>
    </source>
</evidence>
<feature type="region of interest" description="Disordered" evidence="3">
    <location>
        <begin position="536"/>
        <end position="557"/>
    </location>
</feature>
<protein>
    <recommendedName>
        <fullName evidence="4">Ubiquitin-like domain-containing protein</fullName>
    </recommendedName>
</protein>
<organism evidence="5 6">
    <name type="scientific">Cavenderia fasciculata</name>
    <name type="common">Slime mold</name>
    <name type="synonym">Dictyostelium fasciculatum</name>
    <dbReference type="NCBI Taxonomy" id="261658"/>
    <lineage>
        <taxon>Eukaryota</taxon>
        <taxon>Amoebozoa</taxon>
        <taxon>Evosea</taxon>
        <taxon>Eumycetozoa</taxon>
        <taxon>Dictyostelia</taxon>
        <taxon>Acytosteliales</taxon>
        <taxon>Cavenderiaceae</taxon>
        <taxon>Cavenderia</taxon>
    </lineage>
</organism>
<dbReference type="InterPro" id="IPR029071">
    <property type="entry name" value="Ubiquitin-like_domsf"/>
</dbReference>
<name>F4Q6G8_CACFS</name>
<accession>F4Q6G8</accession>
<gene>
    <name evidence="5" type="ORF">DFA_09016</name>
</gene>
<dbReference type="STRING" id="1054147.F4Q6G8"/>
<dbReference type="PANTHER" id="PTHR13222">
    <property type="entry name" value="RB1-INDUCIBLE COILED-COIL"/>
    <property type="match status" value="1"/>
</dbReference>
<dbReference type="Gene3D" id="3.10.20.90">
    <property type="entry name" value="Phosphatidylinositol 3-kinase Catalytic Subunit, Chain A, domain 1"/>
    <property type="match status" value="1"/>
</dbReference>
<feature type="domain" description="Ubiquitin-like" evidence="4">
    <location>
        <begin position="15"/>
        <end position="78"/>
    </location>
</feature>
<dbReference type="OMA" id="EQCKREY"/>
<dbReference type="PANTHER" id="PTHR13222:SF1">
    <property type="entry name" value="RB1-INDUCIBLE COILED-COIL PROTEIN 1"/>
    <property type="match status" value="1"/>
</dbReference>
<evidence type="ECO:0000256" key="3">
    <source>
        <dbReference type="SAM" id="MobiDB-lite"/>
    </source>
</evidence>
<dbReference type="GO" id="GO:0000422">
    <property type="term" value="P:autophagy of mitochondrion"/>
    <property type="evidence" value="ECO:0007669"/>
    <property type="project" value="TreeGrafter"/>
</dbReference>
<dbReference type="Proteomes" id="UP000007797">
    <property type="component" value="Unassembled WGS sequence"/>
</dbReference>
<sequence length="1436" mass="164744">MAKQQRFTECVICILRSDTGTLYEIPVNPSILIGTIKESLTTVTGIQPNEQILLADTNLSSNRSLESYNIVKDREIYLFNKRILDNPSYYPEDVNLALNDFNVPRLPTPKNLKELETSLNPLNKLFTLEFYLNNHVVGTQYLKEVYENKVVQCMNSLSELNIQKKCISAALNSLDDYKNKLLQNYSNLSTSYKKQAPGFESLLLSFETDLNRLKQVKLHESLRYPNRQTLLDCIPENEIRKWSEQCKREYETLKSKLGELGYQIDSIMENVDSELKKTVDTNFMDLNERITFSRENTKQIQALHQSTLSNSEKIKRSLESSRNSKDPNQISSILMSFSEIKNSQDTSIQSSLKNIEHLSSTLLLFQKAKNYMNHFVFSTLRNISKLQAKMHELINSFSIWNDAINKQSTNFFQLECIHHMPSAYEDALTETSRRIKFGTSIGSNLNRFLDSLNSIRDEENAKRQTFFERIYQYLPPNIFQSLKEQLPAFHLSLPPFDTQLLQINNTSSNIINNSGTFMSDSAPRIKSVLSQPIIGFQQQQQQQQTGSNNSGGNSDVEDDFALIDGFDQINMNRTNPNNKKTDFSTGSTFVDKSSNLDSKILESQQKEKIKSLEMKLQSTFLMASKADEKYRDLLEKSRIFQSDSVTSDQFRKNQIEEVRKELDDKKQELSKLLLESASQQKHIDTLQSHESELSNKIREHELENTIKKKQIEELETKIQQLKQEKEDKQDEDSESIELLTVELKKANTDKQELSNDVKELKQQIARHEQFIEISNSSSIESQESNTKLLNEKSTIIGHLENKVLGLGNELESGKIAIVNLNDLLKQSEKEVRRLEESTKMLEEKIASMDKTIAKQSSDYTFKISELTSQLDDLSEERSHGQVENEDLRYESEKLTRQLKVANEELATMRMVLDAKSSESVDSIERLNSTLQEYEKELDKSHSRLTEMMQAKEQLQKELEDALDTIRSKDTIISIVQNQMNDLTNDMKQKDEIISSSELQLKENEVTIKENEATIKENEVAIKTLEGITKKLQSERSEIEQNSSESIHKSQIELDQHKEEQKSMRAIVDTMQERVQNMTKQLAERDEAIKKNLSDFENQNFTHQTEIDSFKAVIAEHSSTITQHTSTIAQQQSDIESLTSENANVTAELERSQATIEMLQTENQDLDQQLNVSKSSGSNEKNTLLAKIKELQRTLEHNVVQMETLKEQTVQQNQKIQKLEAQYESTNVNYVNSLHQVEKLQESLSEKDVLCTSLDQELEKKEKDLASKTEDANKSNASLRQISNIVLGQRPGEISHSLLVKSLMEQKENILTLENTLEGQTNHIRDLNDKIRSLESLSVDILMNNQNDENAILANFRHSKTAIFYFVKNNVYEAVNINSPNYYLSPDCLDSFQDEVAKKSCIIGTIIEINTMNADSSNIYGLPTGTTYHELLVAKSF</sequence>
<dbReference type="SUPFAM" id="SSF54236">
    <property type="entry name" value="Ubiquitin-like"/>
    <property type="match status" value="1"/>
</dbReference>
<dbReference type="GO" id="GO:0000045">
    <property type="term" value="P:autophagosome assembly"/>
    <property type="evidence" value="ECO:0007669"/>
    <property type="project" value="InterPro"/>
</dbReference>
<feature type="compositionally biased region" description="Basic and acidic residues" evidence="3">
    <location>
        <begin position="1045"/>
        <end position="1058"/>
    </location>
</feature>
<dbReference type="PROSITE" id="PS50053">
    <property type="entry name" value="UBIQUITIN_2"/>
    <property type="match status" value="1"/>
</dbReference>
<dbReference type="CDD" id="cd17039">
    <property type="entry name" value="Ubl_ubiquitin_like"/>
    <property type="match status" value="1"/>
</dbReference>
<reference evidence="6" key="1">
    <citation type="journal article" date="2011" name="Genome Res.">
        <title>Phylogeny-wide analysis of social amoeba genomes highlights ancient origins for complex intercellular communication.</title>
        <authorList>
            <person name="Heidel A.J."/>
            <person name="Lawal H.M."/>
            <person name="Felder M."/>
            <person name="Schilde C."/>
            <person name="Helps N.R."/>
            <person name="Tunggal B."/>
            <person name="Rivero F."/>
            <person name="John U."/>
            <person name="Schleicher M."/>
            <person name="Eichinger L."/>
            <person name="Platzer M."/>
            <person name="Noegel A.A."/>
            <person name="Schaap P."/>
            <person name="Gloeckner G."/>
        </authorList>
    </citation>
    <scope>NUCLEOTIDE SEQUENCE [LARGE SCALE GENOMIC DNA]</scope>
    <source>
        <strain evidence="6">SH3</strain>
    </source>
</reference>
<dbReference type="InterPro" id="IPR000626">
    <property type="entry name" value="Ubiquitin-like_dom"/>
</dbReference>
<dbReference type="GO" id="GO:0034727">
    <property type="term" value="P:piecemeal microautophagy of the nucleus"/>
    <property type="evidence" value="ECO:0007669"/>
    <property type="project" value="TreeGrafter"/>
</dbReference>
<dbReference type="InterPro" id="IPR045326">
    <property type="entry name" value="ATG17-like_dom"/>
</dbReference>
<evidence type="ECO:0000259" key="4">
    <source>
        <dbReference type="PROSITE" id="PS50053"/>
    </source>
</evidence>
<feature type="coiled-coil region" evidence="2">
    <location>
        <begin position="652"/>
        <end position="770"/>
    </location>
</feature>
<feature type="region of interest" description="Disordered" evidence="3">
    <location>
        <begin position="1038"/>
        <end position="1058"/>
    </location>
</feature>